<dbReference type="AlphaFoldDB" id="A0A7Y0URV6"/>
<feature type="signal peptide" evidence="1">
    <location>
        <begin position="1"/>
        <end position="25"/>
    </location>
</feature>
<reference evidence="2 3" key="1">
    <citation type="submission" date="2020-04" db="EMBL/GenBank/DDBJ databases">
        <title>Antimicrobial susceptibility and clonality of vaginal-derived multi-drug resistant Mobiluncus isolates in China.</title>
        <authorList>
            <person name="Zhang X."/>
        </authorList>
    </citation>
    <scope>NUCLEOTIDE SEQUENCE [LARGE SCALE GENOMIC DNA]</scope>
    <source>
        <strain evidence="2 3">12</strain>
    </source>
</reference>
<evidence type="ECO:0000313" key="2">
    <source>
        <dbReference type="EMBL" id="NMX02394.1"/>
    </source>
</evidence>
<protein>
    <submittedName>
        <fullName evidence="2">Uncharacterized protein</fullName>
    </submittedName>
</protein>
<organism evidence="2 3">
    <name type="scientific">Mobiluncus mulieris</name>
    <dbReference type="NCBI Taxonomy" id="2052"/>
    <lineage>
        <taxon>Bacteria</taxon>
        <taxon>Bacillati</taxon>
        <taxon>Actinomycetota</taxon>
        <taxon>Actinomycetes</taxon>
        <taxon>Actinomycetales</taxon>
        <taxon>Actinomycetaceae</taxon>
        <taxon>Mobiluncus</taxon>
    </lineage>
</organism>
<evidence type="ECO:0000313" key="3">
    <source>
        <dbReference type="Proteomes" id="UP000575397"/>
    </source>
</evidence>
<dbReference type="Proteomes" id="UP000575397">
    <property type="component" value="Unassembled WGS sequence"/>
</dbReference>
<dbReference type="EMBL" id="JABCUS010000001">
    <property type="protein sequence ID" value="NMX02394.1"/>
    <property type="molecule type" value="Genomic_DNA"/>
</dbReference>
<comment type="caution">
    <text evidence="2">The sequence shown here is derived from an EMBL/GenBank/DDBJ whole genome shotgun (WGS) entry which is preliminary data.</text>
</comment>
<sequence length="76" mass="8002">MGVKSVCTFIISGVLLLSSGGLAYASPEIDLVSEQVSIHGVDYLCTYRPGAESMSVTVKNLTTGKTDAVNMVLSYI</sequence>
<gene>
    <name evidence="2" type="ORF">HHJ77_00200</name>
</gene>
<feature type="chain" id="PRO_5031475025" evidence="1">
    <location>
        <begin position="26"/>
        <end position="76"/>
    </location>
</feature>
<accession>A0A7Y0URV6</accession>
<evidence type="ECO:0000256" key="1">
    <source>
        <dbReference type="SAM" id="SignalP"/>
    </source>
</evidence>
<dbReference type="RefSeq" id="WP_169762015.1">
    <property type="nucleotide sequence ID" value="NZ_JABCUS010000001.1"/>
</dbReference>
<keyword evidence="1" id="KW-0732">Signal</keyword>
<proteinExistence type="predicted"/>
<name>A0A7Y0URV6_9ACTO</name>